<comment type="caution">
    <text evidence="1">The sequence shown here is derived from an EMBL/GenBank/DDBJ whole genome shotgun (WGS) entry which is preliminary data.</text>
</comment>
<sequence>RVEVCTLKTPETTALGAAICAAIGGKVYSSFQEAVKKMVHVDRTFLPDFGKREIYDNLYSQVYSKFYDRVQDLVHTASEIIEQHKK</sequence>
<dbReference type="SUPFAM" id="SSF53067">
    <property type="entry name" value="Actin-like ATPase domain"/>
    <property type="match status" value="1"/>
</dbReference>
<gene>
    <name evidence="1" type="ORF">S06H3_26245</name>
</gene>
<protein>
    <recommendedName>
        <fullName evidence="2">Carbohydrate kinase FGGY C-terminal domain-containing protein</fullName>
    </recommendedName>
</protein>
<evidence type="ECO:0000313" key="1">
    <source>
        <dbReference type="EMBL" id="GAI27465.1"/>
    </source>
</evidence>
<name>X1NL22_9ZZZZ</name>
<organism evidence="1">
    <name type="scientific">marine sediment metagenome</name>
    <dbReference type="NCBI Taxonomy" id="412755"/>
    <lineage>
        <taxon>unclassified sequences</taxon>
        <taxon>metagenomes</taxon>
        <taxon>ecological metagenomes</taxon>
    </lineage>
</organism>
<reference evidence="1" key="1">
    <citation type="journal article" date="2014" name="Front. Microbiol.">
        <title>High frequency of phylogenetically diverse reductive dehalogenase-homologous genes in deep subseafloor sedimentary metagenomes.</title>
        <authorList>
            <person name="Kawai M."/>
            <person name="Futagami T."/>
            <person name="Toyoda A."/>
            <person name="Takaki Y."/>
            <person name="Nishi S."/>
            <person name="Hori S."/>
            <person name="Arai W."/>
            <person name="Tsubouchi T."/>
            <person name="Morono Y."/>
            <person name="Uchiyama I."/>
            <person name="Ito T."/>
            <person name="Fujiyama A."/>
            <person name="Inagaki F."/>
            <person name="Takami H."/>
        </authorList>
    </citation>
    <scope>NUCLEOTIDE SEQUENCE</scope>
    <source>
        <strain evidence="1">Expedition CK06-06</strain>
    </source>
</reference>
<proteinExistence type="predicted"/>
<accession>X1NL22</accession>
<dbReference type="EMBL" id="BARV01015150">
    <property type="protein sequence ID" value="GAI27465.1"/>
    <property type="molecule type" value="Genomic_DNA"/>
</dbReference>
<dbReference type="AlphaFoldDB" id="X1NL22"/>
<dbReference type="InterPro" id="IPR043129">
    <property type="entry name" value="ATPase_NBD"/>
</dbReference>
<dbReference type="Gene3D" id="3.30.420.40">
    <property type="match status" value="1"/>
</dbReference>
<evidence type="ECO:0008006" key="2">
    <source>
        <dbReference type="Google" id="ProtNLM"/>
    </source>
</evidence>
<feature type="non-terminal residue" evidence="1">
    <location>
        <position position="1"/>
    </location>
</feature>